<organism evidence="6 7">
    <name type="scientific">Pleurostoma richardsiae</name>
    <dbReference type="NCBI Taxonomy" id="41990"/>
    <lineage>
        <taxon>Eukaryota</taxon>
        <taxon>Fungi</taxon>
        <taxon>Dikarya</taxon>
        <taxon>Ascomycota</taxon>
        <taxon>Pezizomycotina</taxon>
        <taxon>Sordariomycetes</taxon>
        <taxon>Sordariomycetidae</taxon>
        <taxon>Calosphaeriales</taxon>
        <taxon>Pleurostomataceae</taxon>
        <taxon>Pleurostoma</taxon>
    </lineage>
</organism>
<feature type="compositionally biased region" description="Basic and acidic residues" evidence="4">
    <location>
        <begin position="529"/>
        <end position="544"/>
    </location>
</feature>
<evidence type="ECO:0000259" key="5">
    <source>
        <dbReference type="PROSITE" id="PS51194"/>
    </source>
</evidence>
<dbReference type="InterPro" id="IPR038718">
    <property type="entry name" value="SNF2-like_sf"/>
</dbReference>
<dbReference type="InterPro" id="IPR049730">
    <property type="entry name" value="SNF2/RAD54-like_C"/>
</dbReference>
<evidence type="ECO:0000256" key="2">
    <source>
        <dbReference type="ARBA" id="ARBA00022801"/>
    </source>
</evidence>
<evidence type="ECO:0000256" key="3">
    <source>
        <dbReference type="ARBA" id="ARBA00022840"/>
    </source>
</evidence>
<keyword evidence="7" id="KW-1185">Reference proteome</keyword>
<dbReference type="SUPFAM" id="SSF52540">
    <property type="entry name" value="P-loop containing nucleoside triphosphate hydrolases"/>
    <property type="match status" value="2"/>
</dbReference>
<dbReference type="Pfam" id="PF00176">
    <property type="entry name" value="SNF2-rel_dom"/>
    <property type="match status" value="1"/>
</dbReference>
<keyword evidence="2" id="KW-0378">Hydrolase</keyword>
<dbReference type="GO" id="GO:0005524">
    <property type="term" value="F:ATP binding"/>
    <property type="evidence" value="ECO:0007669"/>
    <property type="project" value="UniProtKB-KW"/>
</dbReference>
<dbReference type="InterPro" id="IPR001650">
    <property type="entry name" value="Helicase_C-like"/>
</dbReference>
<proteinExistence type="predicted"/>
<name>A0AA38VCJ0_9PEZI</name>
<feature type="region of interest" description="Disordered" evidence="4">
    <location>
        <begin position="815"/>
        <end position="839"/>
    </location>
</feature>
<dbReference type="EMBL" id="JANBVO010000032">
    <property type="protein sequence ID" value="KAJ9137871.1"/>
    <property type="molecule type" value="Genomic_DNA"/>
</dbReference>
<dbReference type="SMART" id="SM00487">
    <property type="entry name" value="DEXDc"/>
    <property type="match status" value="1"/>
</dbReference>
<dbReference type="InterPro" id="IPR000330">
    <property type="entry name" value="SNF2_N"/>
</dbReference>
<dbReference type="InterPro" id="IPR050628">
    <property type="entry name" value="SNF2_RAD54_helicase_TF"/>
</dbReference>
<comment type="caution">
    <text evidence="6">The sequence shown here is derived from an EMBL/GenBank/DDBJ whole genome shotgun (WGS) entry which is preliminary data.</text>
</comment>
<dbReference type="Gene3D" id="3.40.50.10810">
    <property type="entry name" value="Tandem AAA-ATPase domain"/>
    <property type="match status" value="2"/>
</dbReference>
<dbReference type="Proteomes" id="UP001174694">
    <property type="component" value="Unassembled WGS sequence"/>
</dbReference>
<gene>
    <name evidence="6" type="ORF">NKR23_g8838</name>
</gene>
<dbReference type="PANTHER" id="PTHR45626:SF51">
    <property type="entry name" value="SNF2-RELATED DOMAIN-CONTAINING PROTEIN"/>
    <property type="match status" value="1"/>
</dbReference>
<evidence type="ECO:0000256" key="4">
    <source>
        <dbReference type="SAM" id="MobiDB-lite"/>
    </source>
</evidence>
<sequence>MANEQHEQRYVSAGCLIVSLSSIPAAQTEELLQACALHPWTTISYLQDPPSSDRQDVLSRPLQGCILRCKEVKPSVGLLKNGWIDLKFAVSKIDAAWGILRVRILPDDVDRGLIDRSDSMLRKAKRTLLFQLDFSKDAWCGCYPHSAPRSSFPPLFERGTSSVGDDAADISLLEMFNNIPSPNPTPESVRDVYARDSMNDLLNSRVAGLKTELHPYQRRSAALMLQKETQSAQVLDPRLVHVVDQEGRPWYYDSVTGLCLREPRHYDGVSGGILAEEMGSGKTLICLALILATKHKPAEVPDLYRGANGPVRHKVGSLMDMAAASITRNSLPWGLYLDNDSDGGYTYESCLKAIERNRGSYQLPRPPRRRAARQPYSEPPPAQIFLSAATLVIVPANLLKQWRQEIAKHTAGLKVAVINTISPIPTVDELLKFDIILFSIPRFEKVWRDGDLLEPHDGWGVRSPLAQVHFKRCIVDEGHKLGNVKLGGTKSNILLALDCLQISARWIVTGTPSQGLFGMEDQATTTETRGTKRLAESSSEQERKDLERIGSIATSYLKARPWSNTVDENGDTPADWRVYVMQPKHSTRSSGRKDCLRATFESLIIRHRLSEVSDLLPSVNEKVVLLEGSYQDKLSLNLFAMMIIFNAVQSQRTDQDYFFHPRQRKSLLQLVHNLRQSSFFGGSFFSTGEIDKAVETAEKFLEEKKVVINEDDERLLREAVAFGKLAFHNKVKEAANLFHEVPLFVKDLPHGLGQAWSMDGKDRDPACTNHKLILALQKLLNPWIGSPQGLETMLKGGRLAAEGRAERQMELESVFPSRRGPEVESRSQGPTLAGNTKLGEDYMSPRKRISVSIKETGVEGLATPPLSPGREIAEPLANTQIISTFSAKLSYLIDAISKYQEDEQIIIFYENDNVAWYLSGVLDILQMHHLIYAKGITAERRAQYVATFNHNPKFRVLLMDITQAAFGLDMRSASRIYFINPVLNPQVEAQAIGRVRRISQKKNVSVETLVLRGSLEEVIVERKQNMTQAEHRKCKTILDDRPIYEWILNPKIIPLPDGAIPEPDQMAALETPQYVFGREFGRERAHPDEDLLTGDEPSPRRASAKSTALTLARGSPPMKRHLDHDSDTGSSFSESASRPARRVKFADDSPSPSTPPPPAKRTIHVCTSDE</sequence>
<dbReference type="GO" id="GO:0005634">
    <property type="term" value="C:nucleus"/>
    <property type="evidence" value="ECO:0007669"/>
    <property type="project" value="TreeGrafter"/>
</dbReference>
<dbReference type="GO" id="GO:0016787">
    <property type="term" value="F:hydrolase activity"/>
    <property type="evidence" value="ECO:0007669"/>
    <property type="project" value="UniProtKB-KW"/>
</dbReference>
<feature type="region of interest" description="Disordered" evidence="4">
    <location>
        <begin position="1083"/>
        <end position="1170"/>
    </location>
</feature>
<feature type="region of interest" description="Disordered" evidence="4">
    <location>
        <begin position="522"/>
        <end position="544"/>
    </location>
</feature>
<dbReference type="PANTHER" id="PTHR45626">
    <property type="entry name" value="TRANSCRIPTION TERMINATION FACTOR 2-RELATED"/>
    <property type="match status" value="1"/>
</dbReference>
<dbReference type="CDD" id="cd18793">
    <property type="entry name" value="SF2_C_SNF"/>
    <property type="match status" value="1"/>
</dbReference>
<dbReference type="PROSITE" id="PS51194">
    <property type="entry name" value="HELICASE_CTER"/>
    <property type="match status" value="1"/>
</dbReference>
<dbReference type="GO" id="GO:0006281">
    <property type="term" value="P:DNA repair"/>
    <property type="evidence" value="ECO:0007669"/>
    <property type="project" value="TreeGrafter"/>
</dbReference>
<dbReference type="GO" id="GO:0008094">
    <property type="term" value="F:ATP-dependent activity, acting on DNA"/>
    <property type="evidence" value="ECO:0007669"/>
    <property type="project" value="TreeGrafter"/>
</dbReference>
<dbReference type="Pfam" id="PF00271">
    <property type="entry name" value="Helicase_C"/>
    <property type="match status" value="1"/>
</dbReference>
<dbReference type="Gene3D" id="3.40.50.300">
    <property type="entry name" value="P-loop containing nucleotide triphosphate hydrolases"/>
    <property type="match status" value="1"/>
</dbReference>
<reference evidence="6" key="1">
    <citation type="submission" date="2022-07" db="EMBL/GenBank/DDBJ databases">
        <title>Fungi with potential for degradation of polypropylene.</title>
        <authorList>
            <person name="Gostincar C."/>
        </authorList>
    </citation>
    <scope>NUCLEOTIDE SEQUENCE</scope>
    <source>
        <strain evidence="6">EXF-13308</strain>
    </source>
</reference>
<feature type="domain" description="Helicase C-terminal" evidence="5">
    <location>
        <begin position="891"/>
        <end position="1034"/>
    </location>
</feature>
<dbReference type="InterPro" id="IPR014001">
    <property type="entry name" value="Helicase_ATP-bd"/>
</dbReference>
<evidence type="ECO:0000256" key="1">
    <source>
        <dbReference type="ARBA" id="ARBA00022741"/>
    </source>
</evidence>
<dbReference type="InterPro" id="IPR027417">
    <property type="entry name" value="P-loop_NTPase"/>
</dbReference>
<dbReference type="AlphaFoldDB" id="A0AA38VCJ0"/>
<accession>A0AA38VCJ0</accession>
<keyword evidence="3" id="KW-0067">ATP-binding</keyword>
<protein>
    <submittedName>
        <fullName evidence="6">DNA repair protein rad8</fullName>
    </submittedName>
</protein>
<keyword evidence="1" id="KW-0547">Nucleotide-binding</keyword>
<evidence type="ECO:0000313" key="6">
    <source>
        <dbReference type="EMBL" id="KAJ9137871.1"/>
    </source>
</evidence>
<evidence type="ECO:0000313" key="7">
    <source>
        <dbReference type="Proteomes" id="UP001174694"/>
    </source>
</evidence>